<keyword evidence="1" id="KW-0472">Membrane</keyword>
<evidence type="ECO:0000313" key="2">
    <source>
        <dbReference type="EMBL" id="KAG0147883.1"/>
    </source>
</evidence>
<dbReference type="Proteomes" id="UP000886653">
    <property type="component" value="Unassembled WGS sequence"/>
</dbReference>
<evidence type="ECO:0000313" key="3">
    <source>
        <dbReference type="Proteomes" id="UP000886653"/>
    </source>
</evidence>
<keyword evidence="3" id="KW-1185">Reference proteome</keyword>
<proteinExistence type="predicted"/>
<sequence length="194" mass="21580">MTEVTTADSKPKLLRSLTTVKHASYLVLSLFSFILFMVSCVVVPFERDEYGGYNPPAAELAFIGGFGAFFIPLFVWSQRVRPDSYTNTVAADLGMCMFMWLFLLGGVGGLTAQTYNLLACQELFICRGFSTMMAFAWLGWIITTVMIGYIGVVLASLWSHGENINWMKPLKEIVQVEKAKNFDPISVSTKEAVV</sequence>
<reference evidence="2" key="1">
    <citation type="submission" date="2013-11" db="EMBL/GenBank/DDBJ databases">
        <title>Genome sequence of the fusiform rust pathogen reveals effectors for host alternation and coevolution with pine.</title>
        <authorList>
            <consortium name="DOE Joint Genome Institute"/>
            <person name="Smith K."/>
            <person name="Pendleton A."/>
            <person name="Kubisiak T."/>
            <person name="Anderson C."/>
            <person name="Salamov A."/>
            <person name="Aerts A."/>
            <person name="Riley R."/>
            <person name="Clum A."/>
            <person name="Lindquist E."/>
            <person name="Ence D."/>
            <person name="Campbell M."/>
            <person name="Kronenberg Z."/>
            <person name="Feau N."/>
            <person name="Dhillon B."/>
            <person name="Hamelin R."/>
            <person name="Burleigh J."/>
            <person name="Smith J."/>
            <person name="Yandell M."/>
            <person name="Nelson C."/>
            <person name="Grigoriev I."/>
            <person name="Davis J."/>
        </authorList>
    </citation>
    <scope>NUCLEOTIDE SEQUENCE</scope>
    <source>
        <strain evidence="2">G11</strain>
    </source>
</reference>
<protein>
    <recommendedName>
        <fullName evidence="4">MARVEL domain-containing protein</fullName>
    </recommendedName>
</protein>
<feature type="transmembrane region" description="Helical" evidence="1">
    <location>
        <begin position="25"/>
        <end position="45"/>
    </location>
</feature>
<comment type="caution">
    <text evidence="2">The sequence shown here is derived from an EMBL/GenBank/DDBJ whole genome shotgun (WGS) entry which is preliminary data.</text>
</comment>
<gene>
    <name evidence="2" type="ORF">CROQUDRAFT_132317</name>
</gene>
<feature type="transmembrane region" description="Helical" evidence="1">
    <location>
        <begin position="89"/>
        <end position="112"/>
    </location>
</feature>
<feature type="transmembrane region" description="Helical" evidence="1">
    <location>
        <begin position="132"/>
        <end position="158"/>
    </location>
</feature>
<accession>A0A9P6NKW9</accession>
<dbReference type="AlphaFoldDB" id="A0A9P6NKW9"/>
<keyword evidence="1" id="KW-1133">Transmembrane helix</keyword>
<evidence type="ECO:0000256" key="1">
    <source>
        <dbReference type="SAM" id="Phobius"/>
    </source>
</evidence>
<feature type="transmembrane region" description="Helical" evidence="1">
    <location>
        <begin position="57"/>
        <end position="77"/>
    </location>
</feature>
<organism evidence="2 3">
    <name type="scientific">Cronartium quercuum f. sp. fusiforme G11</name>
    <dbReference type="NCBI Taxonomy" id="708437"/>
    <lineage>
        <taxon>Eukaryota</taxon>
        <taxon>Fungi</taxon>
        <taxon>Dikarya</taxon>
        <taxon>Basidiomycota</taxon>
        <taxon>Pucciniomycotina</taxon>
        <taxon>Pucciniomycetes</taxon>
        <taxon>Pucciniales</taxon>
        <taxon>Coleosporiaceae</taxon>
        <taxon>Cronartium</taxon>
    </lineage>
</organism>
<keyword evidence="1" id="KW-0812">Transmembrane</keyword>
<dbReference type="EMBL" id="MU167243">
    <property type="protein sequence ID" value="KAG0147883.1"/>
    <property type="molecule type" value="Genomic_DNA"/>
</dbReference>
<dbReference type="OrthoDB" id="2501127at2759"/>
<name>A0A9P6NKW9_9BASI</name>
<evidence type="ECO:0008006" key="4">
    <source>
        <dbReference type="Google" id="ProtNLM"/>
    </source>
</evidence>